<name>A0A0E9VNQ4_ANGAN</name>
<reference evidence="1" key="2">
    <citation type="journal article" date="2015" name="Fish Shellfish Immunol.">
        <title>Early steps in the European eel (Anguilla anguilla)-Vibrio vulnificus interaction in the gills: Role of the RtxA13 toxin.</title>
        <authorList>
            <person name="Callol A."/>
            <person name="Pajuelo D."/>
            <person name="Ebbesson L."/>
            <person name="Teles M."/>
            <person name="MacKenzie S."/>
            <person name="Amaro C."/>
        </authorList>
    </citation>
    <scope>NUCLEOTIDE SEQUENCE</scope>
</reference>
<dbReference type="AlphaFoldDB" id="A0A0E9VNQ4"/>
<proteinExistence type="predicted"/>
<reference evidence="1" key="1">
    <citation type="submission" date="2014-11" db="EMBL/GenBank/DDBJ databases">
        <authorList>
            <person name="Amaro Gonzalez C."/>
        </authorList>
    </citation>
    <scope>NUCLEOTIDE SEQUENCE</scope>
</reference>
<accession>A0A0E9VNQ4</accession>
<evidence type="ECO:0000313" key="1">
    <source>
        <dbReference type="EMBL" id="JAH78853.1"/>
    </source>
</evidence>
<protein>
    <submittedName>
        <fullName evidence="1">Uncharacterized protein</fullName>
    </submittedName>
</protein>
<sequence length="35" mass="4000">MALSHRVISKKVLTHRSVEPYLDRPGDHPGTFLQL</sequence>
<organism evidence="1">
    <name type="scientific">Anguilla anguilla</name>
    <name type="common">European freshwater eel</name>
    <name type="synonym">Muraena anguilla</name>
    <dbReference type="NCBI Taxonomy" id="7936"/>
    <lineage>
        <taxon>Eukaryota</taxon>
        <taxon>Metazoa</taxon>
        <taxon>Chordata</taxon>
        <taxon>Craniata</taxon>
        <taxon>Vertebrata</taxon>
        <taxon>Euteleostomi</taxon>
        <taxon>Actinopterygii</taxon>
        <taxon>Neopterygii</taxon>
        <taxon>Teleostei</taxon>
        <taxon>Anguilliformes</taxon>
        <taxon>Anguillidae</taxon>
        <taxon>Anguilla</taxon>
    </lineage>
</organism>
<dbReference type="EMBL" id="GBXM01029724">
    <property type="protein sequence ID" value="JAH78853.1"/>
    <property type="molecule type" value="Transcribed_RNA"/>
</dbReference>